<proteinExistence type="predicted"/>
<protein>
    <submittedName>
        <fullName evidence="1">Uncharacterized protein</fullName>
    </submittedName>
</protein>
<evidence type="ECO:0000313" key="1">
    <source>
        <dbReference type="EMBL" id="KAI5650540.1"/>
    </source>
</evidence>
<keyword evidence="2" id="KW-1185">Reference proteome</keyword>
<dbReference type="EMBL" id="CM044708">
    <property type="protein sequence ID" value="KAI5650540.1"/>
    <property type="molecule type" value="Genomic_DNA"/>
</dbReference>
<gene>
    <name evidence="1" type="ORF">M9H77_36545</name>
</gene>
<dbReference type="Proteomes" id="UP001060085">
    <property type="component" value="Linkage Group LG08"/>
</dbReference>
<organism evidence="1 2">
    <name type="scientific">Catharanthus roseus</name>
    <name type="common">Madagascar periwinkle</name>
    <name type="synonym">Vinca rosea</name>
    <dbReference type="NCBI Taxonomy" id="4058"/>
    <lineage>
        <taxon>Eukaryota</taxon>
        <taxon>Viridiplantae</taxon>
        <taxon>Streptophyta</taxon>
        <taxon>Embryophyta</taxon>
        <taxon>Tracheophyta</taxon>
        <taxon>Spermatophyta</taxon>
        <taxon>Magnoliopsida</taxon>
        <taxon>eudicotyledons</taxon>
        <taxon>Gunneridae</taxon>
        <taxon>Pentapetalae</taxon>
        <taxon>asterids</taxon>
        <taxon>lamiids</taxon>
        <taxon>Gentianales</taxon>
        <taxon>Apocynaceae</taxon>
        <taxon>Rauvolfioideae</taxon>
        <taxon>Vinceae</taxon>
        <taxon>Catharanthinae</taxon>
        <taxon>Catharanthus</taxon>
    </lineage>
</organism>
<accession>A0ACB9ZSH7</accession>
<sequence length="912" mass="102104">MDENGSEIEFSAFPYKPYPIQIDFMKALYQSLEKGGIAMLESPTGTGKTLSIICSALQWLVDQKQKKLDLRTGSDMNSNGKAEDQRSSDDEPDWIRNFVVNKERKPPQDKIKNKKFGSTKVNNKKEREVCKTVRDMLSHNGGVEGVQDVAVKRERKNGVEEVGDEEFLVENYESEGEGGAGLKRRGGFESSSGEEDVEDGLKDEEEETRLKIYFCSRTHSQLSQFIKELKKTKFASELKVVSLGSRKNFCINEEVKSLGNSTRINERCLELQKSKRNGTSKMKNLGGGRRVRKTKASPRCPMLRNHKIQHEFRSEVSQQGPLDIEDLVDIGRALGTCPYYGSRSIVPSADLVILPYQSLLSKSSRESLGLSLKDNVVIIDEAHNLADSLISMYDSKITFSQLENVHSHLERYFQRFYNLLGPGNRRHIQILMVITRAFLRLAHDKDVDSAGSTCSTAENQTSLDSSKALNEFLFSLNIDNVNLVKLLRYIEESNIIHKVSGYGDKIATLQNNVNGKIEEGSTLSAFRALLGILTSLKHNDGDGRMIISRPRLTCSGQQGGYLKYVMLTGEKIFSEIVNQAHAVILAGGTLQPIEETKERLFPCISPDRFNFFSCGHIVSSENILPITVSRGPSGQSFDFSYGARSSSRMIEELGMLLCNLVAVVPEGIVVFFSSFDYESKVHDAWKASGILGRIMKRKRIFREPRKNTDVEVVLKDYKETIESLSSCESKNNHSSCSGAVLLAVVGGKISEGINFSDGMGRCIVMVGLPYPSPSDVELIERVKYIEGLDATFANRVSISSSTTECSNGDIHTGFDILRCCKQRGRQYYENLCIKAVNQSIGRAIRHKNDYAAILLVDARYSSDPSKRSPQHLANKLPQWIKGSLVSKPVNYGEVHKMLYQFFKFHRKKESGQ</sequence>
<comment type="caution">
    <text evidence="1">The sequence shown here is derived from an EMBL/GenBank/DDBJ whole genome shotgun (WGS) entry which is preliminary data.</text>
</comment>
<reference evidence="2" key="1">
    <citation type="journal article" date="2023" name="Nat. Plants">
        <title>Single-cell RNA sequencing provides a high-resolution roadmap for understanding the multicellular compartmentation of specialized metabolism.</title>
        <authorList>
            <person name="Sun S."/>
            <person name="Shen X."/>
            <person name="Li Y."/>
            <person name="Li Y."/>
            <person name="Wang S."/>
            <person name="Li R."/>
            <person name="Zhang H."/>
            <person name="Shen G."/>
            <person name="Guo B."/>
            <person name="Wei J."/>
            <person name="Xu J."/>
            <person name="St-Pierre B."/>
            <person name="Chen S."/>
            <person name="Sun C."/>
        </authorList>
    </citation>
    <scope>NUCLEOTIDE SEQUENCE [LARGE SCALE GENOMIC DNA]</scope>
</reference>
<name>A0ACB9ZSH7_CATRO</name>
<evidence type="ECO:0000313" key="2">
    <source>
        <dbReference type="Proteomes" id="UP001060085"/>
    </source>
</evidence>